<comment type="caution">
    <text evidence="3">The sequence shown here is derived from an EMBL/GenBank/DDBJ whole genome shotgun (WGS) entry which is preliminary data.</text>
</comment>
<dbReference type="SUPFAM" id="SSF54292">
    <property type="entry name" value="2Fe-2S ferredoxin-like"/>
    <property type="match status" value="1"/>
</dbReference>
<dbReference type="CDD" id="cd00207">
    <property type="entry name" value="fer2"/>
    <property type="match status" value="1"/>
</dbReference>
<organism evidence="3 4">
    <name type="scientific">Larkinella humicola</name>
    <dbReference type="NCBI Taxonomy" id="2607654"/>
    <lineage>
        <taxon>Bacteria</taxon>
        <taxon>Pseudomonadati</taxon>
        <taxon>Bacteroidota</taxon>
        <taxon>Cytophagia</taxon>
        <taxon>Cytophagales</taxon>
        <taxon>Spirosomataceae</taxon>
        <taxon>Larkinella</taxon>
    </lineage>
</organism>
<dbReference type="PRINTS" id="PR00406">
    <property type="entry name" value="CYTB5RDTASE"/>
</dbReference>
<dbReference type="RefSeq" id="WP_150881536.1">
    <property type="nucleotide sequence ID" value="NZ_VTWS01000013.1"/>
</dbReference>
<evidence type="ECO:0000313" key="4">
    <source>
        <dbReference type="Proteomes" id="UP000326344"/>
    </source>
</evidence>
<evidence type="ECO:0000313" key="3">
    <source>
        <dbReference type="EMBL" id="KAA9341128.1"/>
    </source>
</evidence>
<dbReference type="PROSITE" id="PS00197">
    <property type="entry name" value="2FE2S_FER_1"/>
    <property type="match status" value="1"/>
</dbReference>
<dbReference type="InterPro" id="IPR001433">
    <property type="entry name" value="OxRdtase_FAD/NAD-bd"/>
</dbReference>
<dbReference type="InterPro" id="IPR017938">
    <property type="entry name" value="Riboflavin_synthase-like_b-brl"/>
</dbReference>
<dbReference type="PROSITE" id="PS51384">
    <property type="entry name" value="FAD_FR"/>
    <property type="match status" value="1"/>
</dbReference>
<dbReference type="Proteomes" id="UP000326344">
    <property type="component" value="Unassembled WGS sequence"/>
</dbReference>
<dbReference type="InterPro" id="IPR039261">
    <property type="entry name" value="FNR_nucleotide-bd"/>
</dbReference>
<sequence>MKTSLSIKRVVHPTTDTVTLYFDTPENGLTYYPGQHLAVTAIVDQKPITRTYSLSTSPVMDSELAITVKRIPDGVLSNYLVDYAKPEMPLTVEGPLGQFYTVPNSVNHRHLVLFAGGSGITPLYSMIRSILYTEPHSVLSLLYANRSWENIVFRVELDKLQTAYPDRFLVYHALDQYTDLADAELQRVYFKGSLSRLLVKKFVAQLQTMIPLPTEFYLCGPFGFMQLIEQALESLTIPVNQRFKEQFFVPAQGVNSPRDYSSLPIQTVQVLYTGLIQSFTVASGQSILDAALAADLKLPYSCREAQCGSCRAQLIRGKVDMERNHILTLDEIRSGQVLLCRGFPLTPDVIVQPLQNQL</sequence>
<dbReference type="InterPro" id="IPR001041">
    <property type="entry name" value="2Fe-2S_ferredoxin-type"/>
</dbReference>
<dbReference type="Gene3D" id="3.10.20.30">
    <property type="match status" value="1"/>
</dbReference>
<keyword evidence="4" id="KW-1185">Reference proteome</keyword>
<accession>A0A5N1J310</accession>
<dbReference type="SUPFAM" id="SSF63380">
    <property type="entry name" value="Riboflavin synthase domain-like"/>
    <property type="match status" value="1"/>
</dbReference>
<dbReference type="InterPro" id="IPR008333">
    <property type="entry name" value="Cbr1-like_FAD-bd_dom"/>
</dbReference>
<feature type="domain" description="2Fe-2S ferredoxin-type" evidence="1">
    <location>
        <begin position="266"/>
        <end position="357"/>
    </location>
</feature>
<dbReference type="InterPro" id="IPR036010">
    <property type="entry name" value="2Fe-2S_ferredoxin-like_sf"/>
</dbReference>
<proteinExistence type="predicted"/>
<evidence type="ECO:0000259" key="1">
    <source>
        <dbReference type="PROSITE" id="PS51085"/>
    </source>
</evidence>
<dbReference type="PANTHER" id="PTHR47354">
    <property type="entry name" value="NADH OXIDOREDUCTASE HCR"/>
    <property type="match status" value="1"/>
</dbReference>
<dbReference type="Gene3D" id="3.40.50.80">
    <property type="entry name" value="Nucleotide-binding domain of ferredoxin-NADP reductase (FNR) module"/>
    <property type="match status" value="1"/>
</dbReference>
<gene>
    <name evidence="3" type="ORF">F0P93_30290</name>
</gene>
<dbReference type="Pfam" id="PF00175">
    <property type="entry name" value="NAD_binding_1"/>
    <property type="match status" value="1"/>
</dbReference>
<feature type="domain" description="FAD-binding FR-type" evidence="2">
    <location>
        <begin position="1"/>
        <end position="102"/>
    </location>
</feature>
<dbReference type="InterPro" id="IPR001709">
    <property type="entry name" value="Flavoprot_Pyr_Nucl_cyt_Rdtase"/>
</dbReference>
<dbReference type="Gene3D" id="2.40.30.10">
    <property type="entry name" value="Translation factors"/>
    <property type="match status" value="1"/>
</dbReference>
<dbReference type="PRINTS" id="PR00371">
    <property type="entry name" value="FPNCR"/>
</dbReference>
<dbReference type="PROSITE" id="PS51085">
    <property type="entry name" value="2FE2S_FER_2"/>
    <property type="match status" value="1"/>
</dbReference>
<protein>
    <submittedName>
        <fullName evidence="3">2Fe-2S iron-sulfur cluster binding domain-containing protein</fullName>
    </submittedName>
</protein>
<dbReference type="CDD" id="cd06214">
    <property type="entry name" value="PA_degradation_oxidoreductase_like"/>
    <property type="match status" value="1"/>
</dbReference>
<dbReference type="Pfam" id="PF00111">
    <property type="entry name" value="Fer2"/>
    <property type="match status" value="1"/>
</dbReference>
<dbReference type="GO" id="GO:0051537">
    <property type="term" value="F:2 iron, 2 sulfur cluster binding"/>
    <property type="evidence" value="ECO:0007669"/>
    <property type="project" value="InterPro"/>
</dbReference>
<dbReference type="PANTHER" id="PTHR47354:SF5">
    <property type="entry name" value="PROTEIN RFBI"/>
    <property type="match status" value="1"/>
</dbReference>
<dbReference type="GO" id="GO:0016491">
    <property type="term" value="F:oxidoreductase activity"/>
    <property type="evidence" value="ECO:0007669"/>
    <property type="project" value="InterPro"/>
</dbReference>
<dbReference type="InterPro" id="IPR017927">
    <property type="entry name" value="FAD-bd_FR_type"/>
</dbReference>
<evidence type="ECO:0000259" key="2">
    <source>
        <dbReference type="PROSITE" id="PS51384"/>
    </source>
</evidence>
<dbReference type="AlphaFoldDB" id="A0A5N1J310"/>
<dbReference type="InterPro" id="IPR006058">
    <property type="entry name" value="2Fe2S_fd_BS"/>
</dbReference>
<reference evidence="3 4" key="1">
    <citation type="submission" date="2019-09" db="EMBL/GenBank/DDBJ databases">
        <title>Genome Sequence of Larkinella sp MA1.</title>
        <authorList>
            <person name="Srinivasan S."/>
        </authorList>
    </citation>
    <scope>NUCLEOTIDE SEQUENCE [LARGE SCALE GENOMIC DNA]</scope>
    <source>
        <strain evidence="3 4">MA1</strain>
    </source>
</reference>
<dbReference type="SUPFAM" id="SSF52343">
    <property type="entry name" value="Ferredoxin reductase-like, C-terminal NADP-linked domain"/>
    <property type="match status" value="1"/>
</dbReference>
<dbReference type="InterPro" id="IPR050415">
    <property type="entry name" value="MRET"/>
</dbReference>
<dbReference type="EMBL" id="VTWS01000013">
    <property type="protein sequence ID" value="KAA9341128.1"/>
    <property type="molecule type" value="Genomic_DNA"/>
</dbReference>
<name>A0A5N1J310_9BACT</name>
<dbReference type="InterPro" id="IPR012675">
    <property type="entry name" value="Beta-grasp_dom_sf"/>
</dbReference>
<dbReference type="Pfam" id="PF00970">
    <property type="entry name" value="FAD_binding_6"/>
    <property type="match status" value="1"/>
</dbReference>